<protein>
    <submittedName>
        <fullName evidence="2">Uncharacterized protein</fullName>
    </submittedName>
</protein>
<organism evidence="2 3">
    <name type="scientific">Streptomyces changanensis</name>
    <dbReference type="NCBI Taxonomy" id="2964669"/>
    <lineage>
        <taxon>Bacteria</taxon>
        <taxon>Bacillati</taxon>
        <taxon>Actinomycetota</taxon>
        <taxon>Actinomycetes</taxon>
        <taxon>Kitasatosporales</taxon>
        <taxon>Streptomycetaceae</taxon>
        <taxon>Streptomyces</taxon>
    </lineage>
</organism>
<feature type="region of interest" description="Disordered" evidence="1">
    <location>
        <begin position="1"/>
        <end position="21"/>
    </location>
</feature>
<dbReference type="RefSeq" id="WP_232791080.1">
    <property type="nucleotide sequence ID" value="NZ_CP102332.1"/>
</dbReference>
<dbReference type="Proteomes" id="UP001060150">
    <property type="component" value="Chromosome"/>
</dbReference>
<evidence type="ECO:0000256" key="1">
    <source>
        <dbReference type="SAM" id="MobiDB-lite"/>
    </source>
</evidence>
<feature type="compositionally biased region" description="Low complexity" evidence="1">
    <location>
        <begin position="50"/>
        <end position="65"/>
    </location>
</feature>
<sequence length="164" mass="17855">MAHQPDRTCGRPTRSGNPCKIRISGSDVACGTHATEQDKVVAEAHRRGWSEGYESGSESSASFSKSRIERLEQRVKELEEQLDSTRRVYEVNGCQVVEVGGYGYRWRGSDPLEVGDRVLLPENYVSRLKNGPGPTVGVVNKLGTTYRGSLSDIVGRAPATGEAS</sequence>
<reference evidence="2" key="1">
    <citation type="submission" date="2022-08" db="EMBL/GenBank/DDBJ databases">
        <title>Streptomyces changanensis sp. nov., an actinomycete isolated from soil.</title>
        <authorList>
            <person name="Wu H."/>
            <person name="Han L."/>
        </authorList>
    </citation>
    <scope>NUCLEOTIDE SEQUENCE</scope>
    <source>
        <strain evidence="2">HL-66</strain>
    </source>
</reference>
<gene>
    <name evidence="2" type="ORF">NRO40_15845</name>
</gene>
<dbReference type="EMBL" id="CP102332">
    <property type="protein sequence ID" value="UUS32146.1"/>
    <property type="molecule type" value="Genomic_DNA"/>
</dbReference>
<accession>A0ABY5N6J4</accession>
<evidence type="ECO:0000313" key="2">
    <source>
        <dbReference type="EMBL" id="UUS32146.1"/>
    </source>
</evidence>
<proteinExistence type="predicted"/>
<evidence type="ECO:0000313" key="3">
    <source>
        <dbReference type="Proteomes" id="UP001060150"/>
    </source>
</evidence>
<keyword evidence="3" id="KW-1185">Reference proteome</keyword>
<name>A0ABY5N6J4_9ACTN</name>
<feature type="region of interest" description="Disordered" evidence="1">
    <location>
        <begin position="46"/>
        <end position="65"/>
    </location>
</feature>